<evidence type="ECO:0000313" key="5">
    <source>
        <dbReference type="EMBL" id="GGF40346.1"/>
    </source>
</evidence>
<organism evidence="5 6">
    <name type="scientific">Echinicola rosea</name>
    <dbReference type="NCBI Taxonomy" id="1807691"/>
    <lineage>
        <taxon>Bacteria</taxon>
        <taxon>Pseudomonadati</taxon>
        <taxon>Bacteroidota</taxon>
        <taxon>Cytophagia</taxon>
        <taxon>Cytophagales</taxon>
        <taxon>Cyclobacteriaceae</taxon>
        <taxon>Echinicola</taxon>
    </lineage>
</organism>
<evidence type="ECO:0000256" key="2">
    <source>
        <dbReference type="ARBA" id="ARBA00006966"/>
    </source>
</evidence>
<dbReference type="Gene3D" id="3.90.1150.10">
    <property type="entry name" value="Aspartate Aminotransferase, domain 1"/>
    <property type="match status" value="1"/>
</dbReference>
<evidence type="ECO:0000259" key="4">
    <source>
        <dbReference type="Pfam" id="PF01212"/>
    </source>
</evidence>
<evidence type="ECO:0000313" key="6">
    <source>
        <dbReference type="Proteomes" id="UP000647339"/>
    </source>
</evidence>
<dbReference type="InterPro" id="IPR023603">
    <property type="entry name" value="Low_specificity_L-TA-like"/>
</dbReference>
<dbReference type="InterPro" id="IPR001597">
    <property type="entry name" value="ArAA_b-elim_lyase/Thr_aldolase"/>
</dbReference>
<name>A0ABQ1V5T3_9BACT</name>
<reference evidence="6" key="1">
    <citation type="journal article" date="2019" name="Int. J. Syst. Evol. Microbiol.">
        <title>The Global Catalogue of Microorganisms (GCM) 10K type strain sequencing project: providing services to taxonomists for standard genome sequencing and annotation.</title>
        <authorList>
            <consortium name="The Broad Institute Genomics Platform"/>
            <consortium name="The Broad Institute Genome Sequencing Center for Infectious Disease"/>
            <person name="Wu L."/>
            <person name="Ma J."/>
        </authorList>
    </citation>
    <scope>NUCLEOTIDE SEQUENCE [LARGE SCALE GENOMIC DNA]</scope>
    <source>
        <strain evidence="6">CGMCC 1.15407</strain>
    </source>
</reference>
<dbReference type="PANTHER" id="PTHR48097">
    <property type="entry name" value="L-THREONINE ALDOLASE-RELATED"/>
    <property type="match status" value="1"/>
</dbReference>
<dbReference type="PIRSF" id="PIRSF017617">
    <property type="entry name" value="Thr_aldolase"/>
    <property type="match status" value="1"/>
</dbReference>
<dbReference type="InterPro" id="IPR015424">
    <property type="entry name" value="PyrdxlP-dep_Trfase"/>
</dbReference>
<dbReference type="EMBL" id="BMIU01000016">
    <property type="protein sequence ID" value="GGF40346.1"/>
    <property type="molecule type" value="Genomic_DNA"/>
</dbReference>
<proteinExistence type="inferred from homology"/>
<dbReference type="Proteomes" id="UP000647339">
    <property type="component" value="Unassembled WGS sequence"/>
</dbReference>
<evidence type="ECO:0000256" key="3">
    <source>
        <dbReference type="ARBA" id="ARBA00022898"/>
    </source>
</evidence>
<dbReference type="Gene3D" id="3.40.640.10">
    <property type="entry name" value="Type I PLP-dependent aspartate aminotransferase-like (Major domain)"/>
    <property type="match status" value="1"/>
</dbReference>
<protein>
    <submittedName>
        <fullName evidence="5">Threonine aldolase</fullName>
    </submittedName>
</protein>
<dbReference type="NCBIfam" id="NF041359">
    <property type="entry name" value="GntG_guanitoxin"/>
    <property type="match status" value="1"/>
</dbReference>
<dbReference type="RefSeq" id="WP_137404832.1">
    <property type="nucleotide sequence ID" value="NZ_BMIU01000016.1"/>
</dbReference>
<dbReference type="InterPro" id="IPR015422">
    <property type="entry name" value="PyrdxlP-dep_Trfase_small"/>
</dbReference>
<gene>
    <name evidence="5" type="primary">ltaE</name>
    <name evidence="5" type="ORF">GCM10011339_31130</name>
</gene>
<dbReference type="PANTHER" id="PTHR48097:SF9">
    <property type="entry name" value="L-THREONINE ALDOLASE"/>
    <property type="match status" value="1"/>
</dbReference>
<comment type="similarity">
    <text evidence="2">Belongs to the threonine aldolase family.</text>
</comment>
<keyword evidence="3" id="KW-0663">Pyridoxal phosphate</keyword>
<comment type="cofactor">
    <cofactor evidence="1">
        <name>pyridoxal 5'-phosphate</name>
        <dbReference type="ChEBI" id="CHEBI:597326"/>
    </cofactor>
</comment>
<dbReference type="InterPro" id="IPR015421">
    <property type="entry name" value="PyrdxlP-dep_Trfase_major"/>
</dbReference>
<dbReference type="SUPFAM" id="SSF53383">
    <property type="entry name" value="PLP-dependent transferases"/>
    <property type="match status" value="1"/>
</dbReference>
<accession>A0ABQ1V5T3</accession>
<evidence type="ECO:0000256" key="1">
    <source>
        <dbReference type="ARBA" id="ARBA00001933"/>
    </source>
</evidence>
<dbReference type="Pfam" id="PF01212">
    <property type="entry name" value="Beta_elim_lyase"/>
    <property type="match status" value="1"/>
</dbReference>
<comment type="caution">
    <text evidence="5">The sequence shown here is derived from an EMBL/GenBank/DDBJ whole genome shotgun (WGS) entry which is preliminary data.</text>
</comment>
<feature type="domain" description="Aromatic amino acid beta-eliminating lyase/threonine aldolase" evidence="4">
    <location>
        <begin position="4"/>
        <end position="286"/>
    </location>
</feature>
<sequence>MIIDLRSDTVTKPTKGMLEAMWSAEVGDDVLGEDPTVRLLERKLSDMFGMDDAMFCPSGTMSNQIAIKLHAGQHKEVICHKDSHIYLYEGGGIMANAMASVRLLEGDYGKLSAGEVEAAVQPDDVHAPMTTLVSLENTMNKGGGSVYTLEEVKAIQQVCQKHQLKFHLDGARIFNALAATGEKAKDWGNVFDTISVCLSKGLGCPVGSVLIGDKATIHQARRIRKSMGGGMRQIGFMAAAGIYALEHHVDRLVDDHRRAKAVADVLSTHSYVVEVFPVPTNIVIVRLEGISTQEMLAKLDQKGIKAVQFGKNMLRFVTHLGLTDDQLEMMKEKLNECR</sequence>
<keyword evidence="6" id="KW-1185">Reference proteome</keyword>